<feature type="compositionally biased region" description="Polar residues" evidence="1">
    <location>
        <begin position="182"/>
        <end position="192"/>
    </location>
</feature>
<gene>
    <name evidence="2" type="ORF">KC19_1G005000</name>
</gene>
<organism evidence="2 3">
    <name type="scientific">Ceratodon purpureus</name>
    <name type="common">Fire moss</name>
    <name type="synonym">Dicranum purpureum</name>
    <dbReference type="NCBI Taxonomy" id="3225"/>
    <lineage>
        <taxon>Eukaryota</taxon>
        <taxon>Viridiplantae</taxon>
        <taxon>Streptophyta</taxon>
        <taxon>Embryophyta</taxon>
        <taxon>Bryophyta</taxon>
        <taxon>Bryophytina</taxon>
        <taxon>Bryopsida</taxon>
        <taxon>Dicranidae</taxon>
        <taxon>Pseudoditrichales</taxon>
        <taxon>Ditrichaceae</taxon>
        <taxon>Ceratodon</taxon>
    </lineage>
</organism>
<feature type="region of interest" description="Disordered" evidence="1">
    <location>
        <begin position="180"/>
        <end position="229"/>
    </location>
</feature>
<dbReference type="EMBL" id="CM026421">
    <property type="protein sequence ID" value="KAG0589215.1"/>
    <property type="molecule type" value="Genomic_DNA"/>
</dbReference>
<evidence type="ECO:0000256" key="1">
    <source>
        <dbReference type="SAM" id="MobiDB-lite"/>
    </source>
</evidence>
<dbReference type="AlphaFoldDB" id="A0A8T0J0S6"/>
<dbReference type="Proteomes" id="UP000822688">
    <property type="component" value="Chromosome 1"/>
</dbReference>
<comment type="caution">
    <text evidence="2">The sequence shown here is derived from an EMBL/GenBank/DDBJ whole genome shotgun (WGS) entry which is preliminary data.</text>
</comment>
<evidence type="ECO:0000313" key="2">
    <source>
        <dbReference type="EMBL" id="KAG0589215.1"/>
    </source>
</evidence>
<protein>
    <submittedName>
        <fullName evidence="2">Uncharacterized protein</fullName>
    </submittedName>
</protein>
<reference evidence="2" key="1">
    <citation type="submission" date="2020-06" db="EMBL/GenBank/DDBJ databases">
        <title>WGS assembly of Ceratodon purpureus strain R40.</title>
        <authorList>
            <person name="Carey S.B."/>
            <person name="Jenkins J."/>
            <person name="Shu S."/>
            <person name="Lovell J.T."/>
            <person name="Sreedasyam A."/>
            <person name="Maumus F."/>
            <person name="Tiley G.P."/>
            <person name="Fernandez-Pozo N."/>
            <person name="Barry K."/>
            <person name="Chen C."/>
            <person name="Wang M."/>
            <person name="Lipzen A."/>
            <person name="Daum C."/>
            <person name="Saski C.A."/>
            <person name="Payton A.C."/>
            <person name="Mcbreen J.C."/>
            <person name="Conrad R.E."/>
            <person name="Kollar L.M."/>
            <person name="Olsson S."/>
            <person name="Huttunen S."/>
            <person name="Landis J.B."/>
            <person name="Wickett N.J."/>
            <person name="Johnson M.G."/>
            <person name="Rensing S.A."/>
            <person name="Grimwood J."/>
            <person name="Schmutz J."/>
            <person name="Mcdaniel S.F."/>
        </authorList>
    </citation>
    <scope>NUCLEOTIDE SEQUENCE</scope>
    <source>
        <strain evidence="2">R40</strain>
    </source>
</reference>
<sequence>MVVVYNEEFGQIVERRDRFGGYPSWLQTVIREYELGPLGPRHLCDREKCDCRMCGRYRWFQNPSCYCPLRLRWGESTGLENAMRRKWLSCRCGPLIGSFINEECCKCIMELPTQERVVTRESSYSLPSEFDGSDADDSDGYHRYKLQIMAEIDRIYKTLPPIESTPSSNEGLSGETEIEVNDGTTEPIQTGSPEVVRLGGDLEEGHESDTEDTAASSSLGNKRQKLWNP</sequence>
<proteinExistence type="predicted"/>
<accession>A0A8T0J0S6</accession>
<evidence type="ECO:0000313" key="3">
    <source>
        <dbReference type="Proteomes" id="UP000822688"/>
    </source>
</evidence>
<keyword evidence="3" id="KW-1185">Reference proteome</keyword>
<name>A0A8T0J0S6_CERPU</name>